<comment type="caution">
    <text evidence="2">The sequence shown here is derived from an EMBL/GenBank/DDBJ whole genome shotgun (WGS) entry which is preliminary data.</text>
</comment>
<keyword evidence="2" id="KW-0378">Hydrolase</keyword>
<dbReference type="InterPro" id="IPR050266">
    <property type="entry name" value="AB_hydrolase_sf"/>
</dbReference>
<dbReference type="Pfam" id="PF00561">
    <property type="entry name" value="Abhydrolase_1"/>
    <property type="match status" value="1"/>
</dbReference>
<dbReference type="Proteomes" id="UP000609651">
    <property type="component" value="Unassembled WGS sequence"/>
</dbReference>
<evidence type="ECO:0000313" key="2">
    <source>
        <dbReference type="EMBL" id="NNJ25570.1"/>
    </source>
</evidence>
<dbReference type="PRINTS" id="PR00111">
    <property type="entry name" value="ABHYDROLASE"/>
</dbReference>
<dbReference type="InterPro" id="IPR000073">
    <property type="entry name" value="AB_hydrolase_1"/>
</dbReference>
<dbReference type="Gene3D" id="3.40.50.1820">
    <property type="entry name" value="alpha/beta hydrolase"/>
    <property type="match status" value="1"/>
</dbReference>
<dbReference type="EMBL" id="WTPX01000041">
    <property type="protein sequence ID" value="NNJ25570.1"/>
    <property type="molecule type" value="Genomic_DNA"/>
</dbReference>
<dbReference type="RefSeq" id="WP_171185730.1">
    <property type="nucleotide sequence ID" value="NZ_WTPX01000041.1"/>
</dbReference>
<evidence type="ECO:0000259" key="1">
    <source>
        <dbReference type="Pfam" id="PF00561"/>
    </source>
</evidence>
<dbReference type="PANTHER" id="PTHR43798">
    <property type="entry name" value="MONOACYLGLYCEROL LIPASE"/>
    <property type="match status" value="1"/>
</dbReference>
<name>A0ABX1VBT5_9PLAN</name>
<organism evidence="2 3">
    <name type="scientific">Alienimonas chondri</name>
    <dbReference type="NCBI Taxonomy" id="2681879"/>
    <lineage>
        <taxon>Bacteria</taxon>
        <taxon>Pseudomonadati</taxon>
        <taxon>Planctomycetota</taxon>
        <taxon>Planctomycetia</taxon>
        <taxon>Planctomycetales</taxon>
        <taxon>Planctomycetaceae</taxon>
        <taxon>Alienimonas</taxon>
    </lineage>
</organism>
<accession>A0ABX1VBT5</accession>
<protein>
    <submittedName>
        <fullName evidence="2">Lipase 3</fullName>
        <ecNumber evidence="2">3.1.1.3</ecNumber>
    </submittedName>
</protein>
<dbReference type="InterPro" id="IPR029058">
    <property type="entry name" value="AB_hydrolase_fold"/>
</dbReference>
<dbReference type="EC" id="3.1.1.3" evidence="2"/>
<keyword evidence="3" id="KW-1185">Reference proteome</keyword>
<proteinExistence type="predicted"/>
<dbReference type="SUPFAM" id="SSF53474">
    <property type="entry name" value="alpha/beta-Hydrolases"/>
    <property type="match status" value="1"/>
</dbReference>
<reference evidence="2 3" key="1">
    <citation type="journal article" date="2020" name="Syst. Appl. Microbiol.">
        <title>Alienimonas chondri sp. nov., a novel planctomycete isolated from the biofilm of the red alga Chondrus crispus.</title>
        <authorList>
            <person name="Vitorino I."/>
            <person name="Albuquerque L."/>
            <person name="Wiegand S."/>
            <person name="Kallscheuer N."/>
            <person name="da Costa M.S."/>
            <person name="Lobo-da-Cunha A."/>
            <person name="Jogler C."/>
            <person name="Lage O.M."/>
        </authorList>
    </citation>
    <scope>NUCLEOTIDE SEQUENCE [LARGE SCALE GENOMIC DNA]</scope>
    <source>
        <strain evidence="2 3">LzC2</strain>
    </source>
</reference>
<gene>
    <name evidence="2" type="primary">lip3</name>
    <name evidence="2" type="ORF">LzC2_16420</name>
</gene>
<feature type="domain" description="AB hydrolase-1" evidence="1">
    <location>
        <begin position="22"/>
        <end position="259"/>
    </location>
</feature>
<evidence type="ECO:0000313" key="3">
    <source>
        <dbReference type="Proteomes" id="UP000609651"/>
    </source>
</evidence>
<dbReference type="GO" id="GO:0004806">
    <property type="term" value="F:triacylglycerol lipase activity"/>
    <property type="evidence" value="ECO:0007669"/>
    <property type="project" value="UniProtKB-EC"/>
</dbReference>
<sequence>MPLIELPNRPTPLFVRDAGHGPPVLLIHGWPHDRRVWDGLADALSDSHRVIVPDLPGFGYSPPAFEGEPAEAPPLSMDDLAETLAALLDAVGVTEPVAVGGLSMGGYAALAFAERFGERLSALMLFDTKAAADSDAARGKRGEIVDRLISEGTGFLADDCPGQQLSPHSLAERPEAIERLQEMTQSATAVGVIGAQRGMAARADRTGLCGRVDVPTLVVGGSDDTFTSPADLRALADLFPRGRYAEIPACGHLPPLEDPEAAAEAVLAFLDATPPDQEPA</sequence>